<keyword evidence="2" id="KW-1133">Transmembrane helix</keyword>
<organism evidence="3 4">
    <name type="scientific">Halomonas salifodinae</name>
    <dbReference type="NCBI Taxonomy" id="438745"/>
    <lineage>
        <taxon>Bacteria</taxon>
        <taxon>Pseudomonadati</taxon>
        <taxon>Pseudomonadota</taxon>
        <taxon>Gammaproteobacteria</taxon>
        <taxon>Oceanospirillales</taxon>
        <taxon>Halomonadaceae</taxon>
        <taxon>Halomonas</taxon>
    </lineage>
</organism>
<feature type="compositionally biased region" description="Basic residues" evidence="1">
    <location>
        <begin position="34"/>
        <end position="44"/>
    </location>
</feature>
<keyword evidence="2" id="KW-0812">Transmembrane</keyword>
<feature type="transmembrane region" description="Helical" evidence="2">
    <location>
        <begin position="6"/>
        <end position="23"/>
    </location>
</feature>
<evidence type="ECO:0000313" key="4">
    <source>
        <dbReference type="Proteomes" id="UP001596411"/>
    </source>
</evidence>
<keyword evidence="2" id="KW-0472">Membrane</keyword>
<sequence length="145" mass="15925">MLYFLIMGGLLFSVLFSVGWMLYRAGRWAFGRRAPRRSTAKPRPRATAGTKRAAAKDKRPRPARPPGALARFLARLGSVWALTLLALLLYGGFKLAEHGMEASPRTPPAGFYGLVISLGWLALGLVTLSLLVVAARWRCRGDDSR</sequence>
<dbReference type="EMBL" id="JBHSZP010000026">
    <property type="protein sequence ID" value="MFC7090483.1"/>
    <property type="molecule type" value="Genomic_DNA"/>
</dbReference>
<keyword evidence="4" id="KW-1185">Reference proteome</keyword>
<evidence type="ECO:0000313" key="3">
    <source>
        <dbReference type="EMBL" id="MFC7090483.1"/>
    </source>
</evidence>
<gene>
    <name evidence="3" type="ORF">ACFQH5_13075</name>
</gene>
<accession>A0ABW2F0G9</accession>
<evidence type="ECO:0000256" key="2">
    <source>
        <dbReference type="SAM" id="Phobius"/>
    </source>
</evidence>
<proteinExistence type="predicted"/>
<feature type="transmembrane region" description="Helical" evidence="2">
    <location>
        <begin position="68"/>
        <end position="91"/>
    </location>
</feature>
<dbReference type="RefSeq" id="WP_346060515.1">
    <property type="nucleotide sequence ID" value="NZ_BAAADR010000001.1"/>
</dbReference>
<protein>
    <submittedName>
        <fullName evidence="3">Uncharacterized protein</fullName>
    </submittedName>
</protein>
<dbReference type="Proteomes" id="UP001596411">
    <property type="component" value="Unassembled WGS sequence"/>
</dbReference>
<feature type="region of interest" description="Disordered" evidence="1">
    <location>
        <begin position="34"/>
        <end position="64"/>
    </location>
</feature>
<comment type="caution">
    <text evidence="3">The sequence shown here is derived from an EMBL/GenBank/DDBJ whole genome shotgun (WGS) entry which is preliminary data.</text>
</comment>
<reference evidence="4" key="1">
    <citation type="journal article" date="2019" name="Int. J. Syst. Evol. Microbiol.">
        <title>The Global Catalogue of Microorganisms (GCM) 10K type strain sequencing project: providing services to taxonomists for standard genome sequencing and annotation.</title>
        <authorList>
            <consortium name="The Broad Institute Genomics Platform"/>
            <consortium name="The Broad Institute Genome Sequencing Center for Infectious Disease"/>
            <person name="Wu L."/>
            <person name="Ma J."/>
        </authorList>
    </citation>
    <scope>NUCLEOTIDE SEQUENCE [LARGE SCALE GENOMIC DNA]</scope>
    <source>
        <strain evidence="4">CGMCC 1.13666</strain>
    </source>
</reference>
<evidence type="ECO:0000256" key="1">
    <source>
        <dbReference type="SAM" id="MobiDB-lite"/>
    </source>
</evidence>
<name>A0ABW2F0G9_9GAMM</name>
<feature type="transmembrane region" description="Helical" evidence="2">
    <location>
        <begin position="111"/>
        <end position="135"/>
    </location>
</feature>